<comment type="subcellular location">
    <subcellularLocation>
        <location evidence="3">Endoplasmic reticulum membrane</location>
        <topology evidence="3">Peripheral membrane protein</topology>
    </subcellularLocation>
    <subcellularLocation>
        <location evidence="2">Microsome membrane</location>
        <topology evidence="2">Peripheral membrane protein</topology>
    </subcellularLocation>
</comment>
<dbReference type="EMBL" id="OV725080">
    <property type="protein sequence ID" value="CAH1399973.1"/>
    <property type="molecule type" value="Genomic_DNA"/>
</dbReference>
<evidence type="ECO:0000256" key="6">
    <source>
        <dbReference type="ARBA" id="ARBA00022723"/>
    </source>
</evidence>
<dbReference type="PRINTS" id="PR00385">
    <property type="entry name" value="P450"/>
</dbReference>
<evidence type="ECO:0000256" key="3">
    <source>
        <dbReference type="ARBA" id="ARBA00004406"/>
    </source>
</evidence>
<dbReference type="PANTHER" id="PTHR24292">
    <property type="entry name" value="CYTOCHROME P450"/>
    <property type="match status" value="1"/>
</dbReference>
<dbReference type="OrthoDB" id="2789670at2759"/>
<keyword evidence="5 13" id="KW-0349">Heme</keyword>
<keyword evidence="6 13" id="KW-0479">Metal-binding</keyword>
<dbReference type="AlphaFoldDB" id="A0A9P0HCV2"/>
<evidence type="ECO:0000256" key="8">
    <source>
        <dbReference type="ARBA" id="ARBA00022848"/>
    </source>
</evidence>
<evidence type="ECO:0000313" key="15">
    <source>
        <dbReference type="EMBL" id="CAH1399973.1"/>
    </source>
</evidence>
<comment type="cofactor">
    <cofactor evidence="1 13">
        <name>heme</name>
        <dbReference type="ChEBI" id="CHEBI:30413"/>
    </cofactor>
</comment>
<evidence type="ECO:0000256" key="2">
    <source>
        <dbReference type="ARBA" id="ARBA00004174"/>
    </source>
</evidence>
<dbReference type="PANTHER" id="PTHR24292:SF54">
    <property type="entry name" value="CYP9F3-RELATED"/>
    <property type="match status" value="1"/>
</dbReference>
<name>A0A9P0HCV2_NEZVI</name>
<dbReference type="GO" id="GO:0005506">
    <property type="term" value="F:iron ion binding"/>
    <property type="evidence" value="ECO:0007669"/>
    <property type="project" value="InterPro"/>
</dbReference>
<evidence type="ECO:0000256" key="14">
    <source>
        <dbReference type="RuleBase" id="RU000461"/>
    </source>
</evidence>
<organism evidence="15 16">
    <name type="scientific">Nezara viridula</name>
    <name type="common">Southern green stink bug</name>
    <name type="synonym">Cimex viridulus</name>
    <dbReference type="NCBI Taxonomy" id="85310"/>
    <lineage>
        <taxon>Eukaryota</taxon>
        <taxon>Metazoa</taxon>
        <taxon>Ecdysozoa</taxon>
        <taxon>Arthropoda</taxon>
        <taxon>Hexapoda</taxon>
        <taxon>Insecta</taxon>
        <taxon>Pterygota</taxon>
        <taxon>Neoptera</taxon>
        <taxon>Paraneoptera</taxon>
        <taxon>Hemiptera</taxon>
        <taxon>Heteroptera</taxon>
        <taxon>Panheteroptera</taxon>
        <taxon>Pentatomomorpha</taxon>
        <taxon>Pentatomoidea</taxon>
        <taxon>Pentatomidae</taxon>
        <taxon>Pentatominae</taxon>
        <taxon>Nezara</taxon>
    </lineage>
</organism>
<dbReference type="Pfam" id="PF00067">
    <property type="entry name" value="p450"/>
    <property type="match status" value="1"/>
</dbReference>
<feature type="binding site" description="axial binding residue" evidence="13">
    <location>
        <position position="451"/>
    </location>
    <ligand>
        <name>heme</name>
        <dbReference type="ChEBI" id="CHEBI:30413"/>
    </ligand>
    <ligandPart>
        <name>Fe</name>
        <dbReference type="ChEBI" id="CHEBI:18248"/>
    </ligandPart>
</feature>
<keyword evidence="8" id="KW-0492">Microsome</keyword>
<keyword evidence="10 13" id="KW-0408">Iron</keyword>
<protein>
    <recommendedName>
        <fullName evidence="17">Cytochrome P450</fullName>
    </recommendedName>
</protein>
<dbReference type="InterPro" id="IPR036396">
    <property type="entry name" value="Cyt_P450_sf"/>
</dbReference>
<evidence type="ECO:0000256" key="7">
    <source>
        <dbReference type="ARBA" id="ARBA00022824"/>
    </source>
</evidence>
<dbReference type="PRINTS" id="PR00463">
    <property type="entry name" value="EP450I"/>
</dbReference>
<dbReference type="InterPro" id="IPR001128">
    <property type="entry name" value="Cyt_P450"/>
</dbReference>
<evidence type="ECO:0000256" key="5">
    <source>
        <dbReference type="ARBA" id="ARBA00022617"/>
    </source>
</evidence>
<dbReference type="GO" id="GO:0016705">
    <property type="term" value="F:oxidoreductase activity, acting on paired donors, with incorporation or reduction of molecular oxygen"/>
    <property type="evidence" value="ECO:0007669"/>
    <property type="project" value="InterPro"/>
</dbReference>
<dbReference type="FunFam" id="1.10.630.10:FF:000042">
    <property type="entry name" value="Cytochrome P450"/>
    <property type="match status" value="1"/>
</dbReference>
<dbReference type="GO" id="GO:0005789">
    <property type="term" value="C:endoplasmic reticulum membrane"/>
    <property type="evidence" value="ECO:0007669"/>
    <property type="project" value="UniProtKB-SubCell"/>
</dbReference>
<dbReference type="Gene3D" id="1.10.630.10">
    <property type="entry name" value="Cytochrome P450"/>
    <property type="match status" value="1"/>
</dbReference>
<sequence length="510" mass="58479">MLTILIGLLIPLWLFYKYYVSVYNFWESRGIASEPGRFPFGNKLQLVTMNKSQALVIDKMYKKFESQPYFGFYVLRSALLVVKDPEIIRLIMAKDFSHFRDRFPARVFTSKEDKLQHHLFNLGGEKWRALRIKLTPTFTSGKLKGMFPLFIACAEDLSKMLISQIDKPVNVKDITACYTTDTVCNCVFGWENNSINEKENKMRKLGQTVLEISKTMLLKRMLRNIFPGIAKLLKLRIVSNEIEDSLIKMVGDTIAYREANGIKRNDFLDLLIQLKNKGSVEDDVKKNGNDTTAEPVEMDLGMLTAQCFVFFVAGFETSSSVQSYCLYELALNPEIQKKLREEINATINKHGGITYQAIQEMEYLDMVVSETMRMYPTLPALNRHCTKDYTTPSGQKIKKGDDIIIPLYSLQRDEKYFPEPKKFDPERFSKTNKYKINPFTYMPFGEGPRNCIGSRFGLIQTKVGLITILKNYEVCKTEETQVPLEFRGSGVIAMTKGPITLKLSPKPSGY</sequence>
<keyword evidence="11 14" id="KW-0503">Monooxygenase</keyword>
<keyword evidence="16" id="KW-1185">Reference proteome</keyword>
<dbReference type="PROSITE" id="PS00086">
    <property type="entry name" value="CYTOCHROME_P450"/>
    <property type="match status" value="1"/>
</dbReference>
<dbReference type="InterPro" id="IPR050476">
    <property type="entry name" value="Insect_CytP450_Detox"/>
</dbReference>
<evidence type="ECO:0000256" key="1">
    <source>
        <dbReference type="ARBA" id="ARBA00001971"/>
    </source>
</evidence>
<evidence type="ECO:0000256" key="9">
    <source>
        <dbReference type="ARBA" id="ARBA00023002"/>
    </source>
</evidence>
<dbReference type="GO" id="GO:0020037">
    <property type="term" value="F:heme binding"/>
    <property type="evidence" value="ECO:0007669"/>
    <property type="project" value="InterPro"/>
</dbReference>
<dbReference type="Proteomes" id="UP001152798">
    <property type="component" value="Chromosome 4"/>
</dbReference>
<evidence type="ECO:0000313" key="16">
    <source>
        <dbReference type="Proteomes" id="UP001152798"/>
    </source>
</evidence>
<dbReference type="GO" id="GO:0004497">
    <property type="term" value="F:monooxygenase activity"/>
    <property type="evidence" value="ECO:0007669"/>
    <property type="project" value="UniProtKB-KW"/>
</dbReference>
<keyword evidence="9 14" id="KW-0560">Oxidoreductase</keyword>
<evidence type="ECO:0000256" key="11">
    <source>
        <dbReference type="ARBA" id="ARBA00023033"/>
    </source>
</evidence>
<keyword evidence="12" id="KW-0472">Membrane</keyword>
<proteinExistence type="inferred from homology"/>
<accession>A0A9P0HCV2</accession>
<dbReference type="InterPro" id="IPR017972">
    <property type="entry name" value="Cyt_P450_CS"/>
</dbReference>
<keyword evidence="7" id="KW-0256">Endoplasmic reticulum</keyword>
<evidence type="ECO:0000256" key="13">
    <source>
        <dbReference type="PIRSR" id="PIRSR602401-1"/>
    </source>
</evidence>
<comment type="similarity">
    <text evidence="4 14">Belongs to the cytochrome P450 family.</text>
</comment>
<dbReference type="InterPro" id="IPR002401">
    <property type="entry name" value="Cyt_P450_E_grp-I"/>
</dbReference>
<evidence type="ECO:0000256" key="12">
    <source>
        <dbReference type="ARBA" id="ARBA00023136"/>
    </source>
</evidence>
<dbReference type="CDD" id="cd11056">
    <property type="entry name" value="CYP6-like"/>
    <property type="match status" value="1"/>
</dbReference>
<evidence type="ECO:0008006" key="17">
    <source>
        <dbReference type="Google" id="ProtNLM"/>
    </source>
</evidence>
<gene>
    <name evidence="15" type="ORF">NEZAVI_LOCUS9300</name>
</gene>
<reference evidence="15" key="1">
    <citation type="submission" date="2022-01" db="EMBL/GenBank/DDBJ databases">
        <authorList>
            <person name="King R."/>
        </authorList>
    </citation>
    <scope>NUCLEOTIDE SEQUENCE</scope>
</reference>
<dbReference type="SUPFAM" id="SSF48264">
    <property type="entry name" value="Cytochrome P450"/>
    <property type="match status" value="1"/>
</dbReference>
<evidence type="ECO:0000256" key="10">
    <source>
        <dbReference type="ARBA" id="ARBA00023004"/>
    </source>
</evidence>
<evidence type="ECO:0000256" key="4">
    <source>
        <dbReference type="ARBA" id="ARBA00010617"/>
    </source>
</evidence>